<evidence type="ECO:0000313" key="2">
    <source>
        <dbReference type="EMBL" id="MTE12607.1"/>
    </source>
</evidence>
<dbReference type="EMBL" id="WMBB01000003">
    <property type="protein sequence ID" value="MTE12607.1"/>
    <property type="molecule type" value="Genomic_DNA"/>
</dbReference>
<proteinExistence type="predicted"/>
<dbReference type="InterPro" id="IPR007278">
    <property type="entry name" value="DUF397"/>
</dbReference>
<reference evidence="2 3" key="1">
    <citation type="submission" date="2019-11" db="EMBL/GenBank/DDBJ databases">
        <title>Nocardia sp. nov. CT2-14 isolated from soil.</title>
        <authorList>
            <person name="Kanchanasin P."/>
            <person name="Tanasupawat S."/>
            <person name="Yuki M."/>
            <person name="Kudo T."/>
        </authorList>
    </citation>
    <scope>NUCLEOTIDE SEQUENCE [LARGE SCALE GENOMIC DNA]</scope>
    <source>
        <strain evidence="2 3">CT2-14</strain>
    </source>
</reference>
<name>A0A6I3KSV9_9NOCA</name>
<protein>
    <submittedName>
        <fullName evidence="2">DUF397 domain-containing protein</fullName>
    </submittedName>
</protein>
<evidence type="ECO:0000313" key="3">
    <source>
        <dbReference type="Proteomes" id="UP000432464"/>
    </source>
</evidence>
<accession>A0A6I3KSV9</accession>
<dbReference type="Pfam" id="PF04149">
    <property type="entry name" value="DUF397"/>
    <property type="match status" value="1"/>
</dbReference>
<dbReference type="Proteomes" id="UP000432464">
    <property type="component" value="Unassembled WGS sequence"/>
</dbReference>
<organism evidence="2 3">
    <name type="scientific">Nocardia aurantiaca</name>
    <dbReference type="NCBI Taxonomy" id="2675850"/>
    <lineage>
        <taxon>Bacteria</taxon>
        <taxon>Bacillati</taxon>
        <taxon>Actinomycetota</taxon>
        <taxon>Actinomycetes</taxon>
        <taxon>Mycobacteriales</taxon>
        <taxon>Nocardiaceae</taxon>
        <taxon>Nocardia</taxon>
    </lineage>
</organism>
<feature type="domain" description="DUF397" evidence="1">
    <location>
        <begin position="8"/>
        <end position="61"/>
    </location>
</feature>
<dbReference type="AlphaFoldDB" id="A0A6I3KSV9"/>
<evidence type="ECO:0000259" key="1">
    <source>
        <dbReference type="Pfam" id="PF04149"/>
    </source>
</evidence>
<comment type="caution">
    <text evidence="2">The sequence shown here is derived from an EMBL/GenBank/DDBJ whole genome shotgun (WGS) entry which is preliminary data.</text>
</comment>
<keyword evidence="3" id="KW-1185">Reference proteome</keyword>
<sequence length="69" mass="7054">MTADLTGATWFKSSHSSGGQECVEVAWLDAGAVGVRDSKNPTGPALIVTAGEWAAFTAGVKGGEFNRPS</sequence>
<dbReference type="RefSeq" id="WP_154787095.1">
    <property type="nucleotide sequence ID" value="NZ_WMBB01000003.1"/>
</dbReference>
<gene>
    <name evidence="2" type="ORF">GLP40_07430</name>
</gene>